<dbReference type="AlphaFoldDB" id="A0A7V8VFG6"/>
<evidence type="ECO:0000256" key="7">
    <source>
        <dbReference type="ARBA" id="ARBA00022840"/>
    </source>
</evidence>
<evidence type="ECO:0000256" key="1">
    <source>
        <dbReference type="ARBA" id="ARBA00005061"/>
    </source>
</evidence>
<sequence length="219" mass="24407">MLADAARRFPRVYPLYIRTGLIWEEAELAHLRRYLQAIESLQTIQPLVILDQPVGDLYGDHWSRSGQGVPAAGTPDEDVYLPGRNVLLLSKALLWCHLHHVSLLALAPLAANPFPDATPAFFAAMAAVVGQAVRDRFTIVRPYAHWHKPEVIRLGQELPLHLTFSCIQPVANGRHCGRCSKCYERAVAFRAARLPDPTDYDQPVLLPPDGECGHVSRQP</sequence>
<evidence type="ECO:0000256" key="10">
    <source>
        <dbReference type="ARBA" id="ARBA00047890"/>
    </source>
</evidence>
<keyword evidence="3" id="KW-0479">Metal-binding</keyword>
<proteinExistence type="inferred from homology"/>
<dbReference type="SUPFAM" id="SSF52402">
    <property type="entry name" value="Adenine nucleotide alpha hydrolases-like"/>
    <property type="match status" value="1"/>
</dbReference>
<organism evidence="12 13">
    <name type="scientific">Thermogemmata fonticola</name>
    <dbReference type="NCBI Taxonomy" id="2755323"/>
    <lineage>
        <taxon>Bacteria</taxon>
        <taxon>Pseudomonadati</taxon>
        <taxon>Planctomycetota</taxon>
        <taxon>Planctomycetia</taxon>
        <taxon>Gemmatales</taxon>
        <taxon>Gemmataceae</taxon>
        <taxon>Thermogemmata</taxon>
    </lineage>
</organism>
<evidence type="ECO:0000256" key="8">
    <source>
        <dbReference type="ARBA" id="ARBA00037993"/>
    </source>
</evidence>
<dbReference type="EMBL" id="JACEFB010000010">
    <property type="protein sequence ID" value="MBA2227054.1"/>
    <property type="molecule type" value="Genomic_DNA"/>
</dbReference>
<evidence type="ECO:0000256" key="6">
    <source>
        <dbReference type="ARBA" id="ARBA00022833"/>
    </source>
</evidence>
<evidence type="ECO:0000256" key="5">
    <source>
        <dbReference type="ARBA" id="ARBA00022785"/>
    </source>
</evidence>
<evidence type="ECO:0000313" key="12">
    <source>
        <dbReference type="EMBL" id="MBA2227054.1"/>
    </source>
</evidence>
<keyword evidence="4" id="KW-0547">Nucleotide-binding</keyword>
<comment type="pathway">
    <text evidence="1">Purine metabolism; 7-cyano-7-deazaguanine biosynthesis.</text>
</comment>
<comment type="caution">
    <text evidence="12">The sequence shown here is derived from an EMBL/GenBank/DDBJ whole genome shotgun (WGS) entry which is preliminary data.</text>
</comment>
<dbReference type="InterPro" id="IPR018317">
    <property type="entry name" value="QueC"/>
</dbReference>
<dbReference type="Proteomes" id="UP000542342">
    <property type="component" value="Unassembled WGS sequence"/>
</dbReference>
<accession>A0A7V8VFG6</accession>
<protein>
    <recommendedName>
        <fullName evidence="9">7-cyano-7-deazaguanine synthase</fullName>
        <ecNumber evidence="9">6.3.4.20</ecNumber>
    </recommendedName>
</protein>
<dbReference type="GO" id="GO:0008616">
    <property type="term" value="P:tRNA queuosine(34) biosynthetic process"/>
    <property type="evidence" value="ECO:0007669"/>
    <property type="project" value="UniProtKB-KW"/>
</dbReference>
<evidence type="ECO:0000256" key="11">
    <source>
        <dbReference type="SAM" id="MobiDB-lite"/>
    </source>
</evidence>
<evidence type="ECO:0000256" key="9">
    <source>
        <dbReference type="ARBA" id="ARBA00039149"/>
    </source>
</evidence>
<evidence type="ECO:0000256" key="2">
    <source>
        <dbReference type="ARBA" id="ARBA00022598"/>
    </source>
</evidence>
<dbReference type="PANTHER" id="PTHR42914">
    <property type="entry name" value="7-CYANO-7-DEAZAGUANINE SYNTHASE"/>
    <property type="match status" value="1"/>
</dbReference>
<keyword evidence="13" id="KW-1185">Reference proteome</keyword>
<dbReference type="InterPro" id="IPR014729">
    <property type="entry name" value="Rossmann-like_a/b/a_fold"/>
</dbReference>
<dbReference type="GO" id="GO:0016874">
    <property type="term" value="F:ligase activity"/>
    <property type="evidence" value="ECO:0007669"/>
    <property type="project" value="UniProtKB-KW"/>
</dbReference>
<dbReference type="Gene3D" id="3.40.50.620">
    <property type="entry name" value="HUPs"/>
    <property type="match status" value="1"/>
</dbReference>
<keyword evidence="5" id="KW-0671">Queuosine biosynthesis</keyword>
<evidence type="ECO:0000256" key="3">
    <source>
        <dbReference type="ARBA" id="ARBA00022723"/>
    </source>
</evidence>
<comment type="catalytic activity">
    <reaction evidence="10">
        <text>7-carboxy-7-carbaguanine + NH4(+) + 2 ATP = 7-cyano-7-carbaguanine + 2 AMP + 2 diphosphate + 2 H(+)</text>
        <dbReference type="Rhea" id="RHEA:27982"/>
        <dbReference type="ChEBI" id="CHEBI:15378"/>
        <dbReference type="ChEBI" id="CHEBI:28938"/>
        <dbReference type="ChEBI" id="CHEBI:30616"/>
        <dbReference type="ChEBI" id="CHEBI:33019"/>
        <dbReference type="ChEBI" id="CHEBI:45075"/>
        <dbReference type="ChEBI" id="CHEBI:61036"/>
        <dbReference type="ChEBI" id="CHEBI:456215"/>
        <dbReference type="EC" id="6.3.4.20"/>
    </reaction>
</comment>
<evidence type="ECO:0000313" key="13">
    <source>
        <dbReference type="Proteomes" id="UP000542342"/>
    </source>
</evidence>
<keyword evidence="7" id="KW-0067">ATP-binding</keyword>
<comment type="similarity">
    <text evidence="8">Belongs to the QueC family.</text>
</comment>
<dbReference type="EC" id="6.3.4.20" evidence="9"/>
<feature type="region of interest" description="Disordered" evidence="11">
    <location>
        <begin position="200"/>
        <end position="219"/>
    </location>
</feature>
<dbReference type="PANTHER" id="PTHR42914:SF1">
    <property type="entry name" value="7-CYANO-7-DEAZAGUANINE SYNTHASE"/>
    <property type="match status" value="1"/>
</dbReference>
<dbReference type="GO" id="GO:0005524">
    <property type="term" value="F:ATP binding"/>
    <property type="evidence" value="ECO:0007669"/>
    <property type="project" value="UniProtKB-KW"/>
</dbReference>
<keyword evidence="2" id="KW-0436">Ligase</keyword>
<reference evidence="12 13" key="1">
    <citation type="submission" date="2020-07" db="EMBL/GenBank/DDBJ databases">
        <title>Thermogemmata thermophila gen. nov., sp. nov., a novel moderate thermophilic planctomycete from a Kamchatka hot spring.</title>
        <authorList>
            <person name="Elcheninov A.G."/>
            <person name="Podosokorskaya O.A."/>
            <person name="Kovaleva O.L."/>
            <person name="Novikov A."/>
            <person name="Bonch-Osmolovskaya E.A."/>
            <person name="Toshchakov S.V."/>
            <person name="Kublanov I.V."/>
        </authorList>
    </citation>
    <scope>NUCLEOTIDE SEQUENCE [LARGE SCALE GENOMIC DNA]</scope>
    <source>
        <strain evidence="12 13">2918</strain>
    </source>
</reference>
<dbReference type="GO" id="GO:0046872">
    <property type="term" value="F:metal ion binding"/>
    <property type="evidence" value="ECO:0007669"/>
    <property type="project" value="UniProtKB-KW"/>
</dbReference>
<dbReference type="Pfam" id="PF06508">
    <property type="entry name" value="QueC"/>
    <property type="match status" value="1"/>
</dbReference>
<gene>
    <name evidence="12" type="ORF">H0921_12885</name>
</gene>
<name>A0A7V8VFG6_9BACT</name>
<keyword evidence="6" id="KW-0862">Zinc</keyword>
<evidence type="ECO:0000256" key="4">
    <source>
        <dbReference type="ARBA" id="ARBA00022741"/>
    </source>
</evidence>